<evidence type="ECO:0000313" key="2">
    <source>
        <dbReference type="EMBL" id="CAF2360076.1"/>
    </source>
</evidence>
<organism evidence="2">
    <name type="scientific">Brassica napus</name>
    <name type="common">Rape</name>
    <dbReference type="NCBI Taxonomy" id="3708"/>
    <lineage>
        <taxon>Eukaryota</taxon>
        <taxon>Viridiplantae</taxon>
        <taxon>Streptophyta</taxon>
        <taxon>Embryophyta</taxon>
        <taxon>Tracheophyta</taxon>
        <taxon>Spermatophyta</taxon>
        <taxon>Magnoliopsida</taxon>
        <taxon>eudicotyledons</taxon>
        <taxon>Gunneridae</taxon>
        <taxon>Pentapetalae</taxon>
        <taxon>rosids</taxon>
        <taxon>malvids</taxon>
        <taxon>Brassicales</taxon>
        <taxon>Brassicaceae</taxon>
        <taxon>Brassiceae</taxon>
        <taxon>Brassica</taxon>
    </lineage>
</organism>
<proteinExistence type="predicted"/>
<feature type="compositionally biased region" description="Polar residues" evidence="1">
    <location>
        <begin position="56"/>
        <end position="65"/>
    </location>
</feature>
<dbReference type="EMBL" id="HG994364">
    <property type="protein sequence ID" value="CAF2360076.1"/>
    <property type="molecule type" value="Genomic_DNA"/>
</dbReference>
<feature type="compositionally biased region" description="Polar residues" evidence="1">
    <location>
        <begin position="83"/>
        <end position="101"/>
    </location>
</feature>
<gene>
    <name evidence="2" type="ORF">DARMORV10_A10P31180.1</name>
</gene>
<accession>A0A817BM34</accession>
<dbReference type="Proteomes" id="UP001295469">
    <property type="component" value="Chromosome A10"/>
</dbReference>
<feature type="region of interest" description="Disordered" evidence="1">
    <location>
        <begin position="51"/>
        <end position="120"/>
    </location>
</feature>
<protein>
    <submittedName>
        <fullName evidence="2">(rape) hypothetical protein</fullName>
    </submittedName>
</protein>
<name>A0A817BM34_BRANA</name>
<evidence type="ECO:0000256" key="1">
    <source>
        <dbReference type="SAM" id="MobiDB-lite"/>
    </source>
</evidence>
<reference evidence="2" key="1">
    <citation type="submission" date="2021-01" db="EMBL/GenBank/DDBJ databases">
        <authorList>
            <consortium name="Genoscope - CEA"/>
            <person name="William W."/>
        </authorList>
    </citation>
    <scope>NUCLEOTIDE SEQUENCE</scope>
</reference>
<dbReference type="AlphaFoldDB" id="A0A817BM34"/>
<feature type="compositionally biased region" description="Low complexity" evidence="1">
    <location>
        <begin position="66"/>
        <end position="82"/>
    </location>
</feature>
<sequence length="159" mass="17729">MEGNYIDKTRVLDIKPLRTLRPIFPSGNQAPPFVCAPPFGPFPAGFSPFYPFGSSQVNEQTPDLSQAQHQPQLPPQGQHQPQNLSERSLATPSRPLRSSNGDIEPVESTLKRKTPKKRQLSTVNFESGISVAERDNGNRELVTSVLMRFDAINLYEQRG</sequence>
<dbReference type="Gramene" id="CDX70181">
    <property type="protein sequence ID" value="CDX70181"/>
    <property type="gene ID" value="GSBRNA2T00136301001"/>
</dbReference>